<dbReference type="OrthoDB" id="9811865at2"/>
<keyword evidence="4" id="KW-0808">Transferase</keyword>
<gene>
    <name evidence="7" type="ORF">CBF32_06515</name>
</gene>
<evidence type="ECO:0000256" key="2">
    <source>
        <dbReference type="ARBA" id="ARBA00010488"/>
    </source>
</evidence>
<evidence type="ECO:0000256" key="1">
    <source>
        <dbReference type="ARBA" id="ARBA00004202"/>
    </source>
</evidence>
<dbReference type="SUPFAM" id="SSF53756">
    <property type="entry name" value="UDP-Glycosyltransferase/glycogen phosphorylase"/>
    <property type="match status" value="1"/>
</dbReference>
<comment type="subcellular location">
    <subcellularLocation>
        <location evidence="1">Cell membrane</location>
        <topology evidence="1">Peripheral membrane protein</topology>
    </subcellularLocation>
</comment>
<evidence type="ECO:0000256" key="4">
    <source>
        <dbReference type="ARBA" id="ARBA00022679"/>
    </source>
</evidence>
<name>A0A369AWW8_9ENTE</name>
<dbReference type="Pfam" id="PF04464">
    <property type="entry name" value="Glyphos_transf"/>
    <property type="match status" value="1"/>
</dbReference>
<dbReference type="PANTHER" id="PTHR37316">
    <property type="entry name" value="TEICHOIC ACID GLYCEROL-PHOSPHATE PRIMASE"/>
    <property type="match status" value="1"/>
</dbReference>
<sequence length="391" mass="45921">MKALVEKFIGIIFKGIGLFHSSKTIYFESFHGTQFSDNPKAIYEWMKQEYPEYHLVWGVNKGQEKPFRDEKVSYVLRFSIKWFLTMPRAAVWVINTRTPLWLTKNKKTTYLQTWHGTPLKKIGQDIETVNIPGYTKESYDNSFSEESKRWDYLVSPNPYSTEIFKRAFAYQGTVLETGYPRNDLLVKTTKDESTKNMIKEKLDLPEDKKLILYAPTWREKEARQNGKYTFTIDFPFDDLVEKIADDSLLLVRMHYLVAGQFDFSKYQGKVVNVSGNIDMAELLAISDLLITDYSSCMFDFAITEKPMIFYIPDEEEYANEMRGFYFPMAEEIPGRLVTTKNELLEEVMRWKSTNKTYKSEKYELFKEKFTSLEDGKASEKIMKTIIKEKGE</sequence>
<dbReference type="PANTHER" id="PTHR37316:SF3">
    <property type="entry name" value="TEICHOIC ACID GLYCEROL-PHOSPHATE TRANSFERASE"/>
    <property type="match status" value="1"/>
</dbReference>
<dbReference type="EMBL" id="NGJX01000005">
    <property type="protein sequence ID" value="RSU02235.1"/>
    <property type="molecule type" value="Genomic_DNA"/>
</dbReference>
<reference evidence="7 8" key="1">
    <citation type="submission" date="2017-05" db="EMBL/GenBank/DDBJ databases">
        <title>Vagococcus spp. assemblies.</title>
        <authorList>
            <person name="Gulvik C.A."/>
        </authorList>
    </citation>
    <scope>NUCLEOTIDE SEQUENCE [LARGE SCALE GENOMIC DNA]</scope>
    <source>
        <strain evidence="7 8">NCFB 2497</strain>
    </source>
</reference>
<evidence type="ECO:0000256" key="5">
    <source>
        <dbReference type="ARBA" id="ARBA00022944"/>
    </source>
</evidence>
<dbReference type="GO" id="GO:0019350">
    <property type="term" value="P:teichoic acid biosynthetic process"/>
    <property type="evidence" value="ECO:0007669"/>
    <property type="project" value="UniProtKB-KW"/>
</dbReference>
<evidence type="ECO:0000313" key="8">
    <source>
        <dbReference type="Proteomes" id="UP000288197"/>
    </source>
</evidence>
<dbReference type="AlphaFoldDB" id="A0A369AWW8"/>
<dbReference type="InterPro" id="IPR007554">
    <property type="entry name" value="Glycerophosphate_synth"/>
</dbReference>
<comment type="caution">
    <text evidence="7">The sequence shown here is derived from an EMBL/GenBank/DDBJ whole genome shotgun (WGS) entry which is preliminary data.</text>
</comment>
<organism evidence="7 8">
    <name type="scientific">Vagococcus fluvialis</name>
    <dbReference type="NCBI Taxonomy" id="2738"/>
    <lineage>
        <taxon>Bacteria</taxon>
        <taxon>Bacillati</taxon>
        <taxon>Bacillota</taxon>
        <taxon>Bacilli</taxon>
        <taxon>Lactobacillales</taxon>
        <taxon>Enterococcaceae</taxon>
        <taxon>Vagococcus</taxon>
    </lineage>
</organism>
<proteinExistence type="inferred from homology"/>
<dbReference type="GeneID" id="63146302"/>
<evidence type="ECO:0000313" key="7">
    <source>
        <dbReference type="EMBL" id="RSU02235.1"/>
    </source>
</evidence>
<dbReference type="Gene3D" id="3.40.50.11820">
    <property type="match status" value="1"/>
</dbReference>
<comment type="similarity">
    <text evidence="2">Belongs to the CDP-glycerol glycerophosphotransferase family.</text>
</comment>
<dbReference type="InterPro" id="IPR043148">
    <property type="entry name" value="TagF_C"/>
</dbReference>
<keyword evidence="5" id="KW-0777">Teichoic acid biosynthesis</keyword>
<dbReference type="RefSeq" id="WP_114289554.1">
    <property type="nucleotide sequence ID" value="NZ_NGJX01000005.1"/>
</dbReference>
<dbReference type="GO" id="GO:0047355">
    <property type="term" value="F:CDP-glycerol glycerophosphotransferase activity"/>
    <property type="evidence" value="ECO:0007669"/>
    <property type="project" value="InterPro"/>
</dbReference>
<dbReference type="Proteomes" id="UP000288197">
    <property type="component" value="Unassembled WGS sequence"/>
</dbReference>
<keyword evidence="3" id="KW-1003">Cell membrane</keyword>
<protein>
    <submittedName>
        <fullName evidence="7">Uncharacterized protein</fullName>
    </submittedName>
</protein>
<evidence type="ECO:0000256" key="6">
    <source>
        <dbReference type="ARBA" id="ARBA00023136"/>
    </source>
</evidence>
<evidence type="ECO:0000256" key="3">
    <source>
        <dbReference type="ARBA" id="ARBA00022475"/>
    </source>
</evidence>
<keyword evidence="6" id="KW-0472">Membrane</keyword>
<keyword evidence="8" id="KW-1185">Reference proteome</keyword>
<dbReference type="Gene3D" id="3.40.50.12580">
    <property type="match status" value="1"/>
</dbReference>
<accession>A0A369AWW8</accession>
<dbReference type="GO" id="GO:0005886">
    <property type="term" value="C:plasma membrane"/>
    <property type="evidence" value="ECO:0007669"/>
    <property type="project" value="UniProtKB-SubCell"/>
</dbReference>
<dbReference type="InterPro" id="IPR051612">
    <property type="entry name" value="Teichoic_Acid_Biosynth"/>
</dbReference>
<dbReference type="InterPro" id="IPR043149">
    <property type="entry name" value="TagF_N"/>
</dbReference>